<evidence type="ECO:0000313" key="3">
    <source>
        <dbReference type="Proteomes" id="UP000235388"/>
    </source>
</evidence>
<feature type="compositionally biased region" description="Acidic residues" evidence="1">
    <location>
        <begin position="80"/>
        <end position="91"/>
    </location>
</feature>
<evidence type="ECO:0000256" key="1">
    <source>
        <dbReference type="SAM" id="MobiDB-lite"/>
    </source>
</evidence>
<organism evidence="2 3">
    <name type="scientific">Puccinia coronata f. sp. avenae</name>
    <dbReference type="NCBI Taxonomy" id="200324"/>
    <lineage>
        <taxon>Eukaryota</taxon>
        <taxon>Fungi</taxon>
        <taxon>Dikarya</taxon>
        <taxon>Basidiomycota</taxon>
        <taxon>Pucciniomycotina</taxon>
        <taxon>Pucciniomycetes</taxon>
        <taxon>Pucciniales</taxon>
        <taxon>Pucciniaceae</taxon>
        <taxon>Puccinia</taxon>
    </lineage>
</organism>
<accession>A0A2N5T3N3</accession>
<gene>
    <name evidence="2" type="ORF">PCANC_12079</name>
</gene>
<dbReference type="EMBL" id="PGCJ01000803">
    <property type="protein sequence ID" value="PLW20089.1"/>
    <property type="molecule type" value="Genomic_DNA"/>
</dbReference>
<feature type="compositionally biased region" description="Basic and acidic residues" evidence="1">
    <location>
        <begin position="92"/>
        <end position="109"/>
    </location>
</feature>
<dbReference type="OrthoDB" id="2500224at2759"/>
<feature type="region of interest" description="Disordered" evidence="1">
    <location>
        <begin position="1"/>
        <end position="123"/>
    </location>
</feature>
<keyword evidence="3" id="KW-1185">Reference proteome</keyword>
<dbReference type="Proteomes" id="UP000235388">
    <property type="component" value="Unassembled WGS sequence"/>
</dbReference>
<feature type="region of interest" description="Disordered" evidence="1">
    <location>
        <begin position="313"/>
        <end position="367"/>
    </location>
</feature>
<name>A0A2N5T3N3_9BASI</name>
<evidence type="ECO:0000313" key="2">
    <source>
        <dbReference type="EMBL" id="PLW20089.1"/>
    </source>
</evidence>
<proteinExistence type="predicted"/>
<sequence length="367" mass="40898">MSNDLENISSTIQANGDNTQPAGTKTTPGNSEATNTSGKTTTARSIPLVGTIRKPNRPRLSAIAGEQEQKGKCFGAGESSDNESSEEEEEETGRGNKPDNGEDNTKEEAWPEDPESESEPGNASNQELVVAGITFTSGVVPKHDNMVFTPYFDKNCQELKGPIPLTIFNKKWKNAAIIHHAEKRSRLDNLSTNRNRYTGYPYPSKWTQTFSDWTINHREFYLTMRNVYKFHKFATWIYEHKRNADEIHAKDGFMVVLRYNIQVQANAFAHRVTNPNGSLSVADISVMRPKVQQSCYATAHRFNELEFGDVNPYTKGEAREDWDPTTGTKRSKKLTAQGSGKSTGTTENPANAKGKQPAQPTPKSLNY</sequence>
<dbReference type="AlphaFoldDB" id="A0A2N5T3N3"/>
<feature type="compositionally biased region" description="Polar residues" evidence="1">
    <location>
        <begin position="334"/>
        <end position="349"/>
    </location>
</feature>
<comment type="caution">
    <text evidence="2">The sequence shown here is derived from an EMBL/GenBank/DDBJ whole genome shotgun (WGS) entry which is preliminary data.</text>
</comment>
<protein>
    <submittedName>
        <fullName evidence="2">Uncharacterized protein</fullName>
    </submittedName>
</protein>
<feature type="compositionally biased region" description="Polar residues" evidence="1">
    <location>
        <begin position="1"/>
        <end position="44"/>
    </location>
</feature>
<reference evidence="2 3" key="1">
    <citation type="submission" date="2017-11" db="EMBL/GenBank/DDBJ databases">
        <title>De novo assembly and phasing of dikaryotic genomes from two isolates of Puccinia coronata f. sp. avenae, the causal agent of oat crown rust.</title>
        <authorList>
            <person name="Miller M.E."/>
            <person name="Zhang Y."/>
            <person name="Omidvar V."/>
            <person name="Sperschneider J."/>
            <person name="Schwessinger B."/>
            <person name="Raley C."/>
            <person name="Palmer J.M."/>
            <person name="Garnica D."/>
            <person name="Upadhyaya N."/>
            <person name="Rathjen J."/>
            <person name="Taylor J.M."/>
            <person name="Park R.F."/>
            <person name="Dodds P.N."/>
            <person name="Hirsch C.D."/>
            <person name="Kianian S.F."/>
            <person name="Figueroa M."/>
        </authorList>
    </citation>
    <scope>NUCLEOTIDE SEQUENCE [LARGE SCALE GENOMIC DNA]</scope>
    <source>
        <strain evidence="2">12NC29</strain>
    </source>
</reference>